<evidence type="ECO:0000256" key="1">
    <source>
        <dbReference type="SAM" id="MobiDB-lite"/>
    </source>
</evidence>
<feature type="region of interest" description="Disordered" evidence="1">
    <location>
        <begin position="386"/>
        <end position="409"/>
    </location>
</feature>
<evidence type="ECO:0000313" key="3">
    <source>
        <dbReference type="Proteomes" id="UP000548582"/>
    </source>
</evidence>
<evidence type="ECO:0000313" key="2">
    <source>
        <dbReference type="EMBL" id="NMJ42486.1"/>
    </source>
</evidence>
<dbReference type="PANTHER" id="PTHR46656">
    <property type="entry name" value="PUTATIVE-RELATED"/>
    <property type="match status" value="1"/>
</dbReference>
<name>A0A848EES5_9PROT</name>
<dbReference type="CDD" id="cd03801">
    <property type="entry name" value="GT4_PimA-like"/>
    <property type="match status" value="1"/>
</dbReference>
<dbReference type="SUPFAM" id="SSF53756">
    <property type="entry name" value="UDP-Glycosyltransferase/glycogen phosphorylase"/>
    <property type="match status" value="1"/>
</dbReference>
<protein>
    <submittedName>
        <fullName evidence="2">Glycosyltransferase family 4 protein</fullName>
    </submittedName>
</protein>
<proteinExistence type="predicted"/>
<reference evidence="2 3" key="1">
    <citation type="submission" date="2020-03" db="EMBL/GenBank/DDBJ databases">
        <authorList>
            <person name="Sun Q."/>
        </authorList>
    </citation>
    <scope>NUCLEOTIDE SEQUENCE [LARGE SCALE GENOMIC DNA]</scope>
    <source>
        <strain evidence="2 3">JC162</strain>
    </source>
</reference>
<dbReference type="AlphaFoldDB" id="A0A848EES5"/>
<keyword evidence="3" id="KW-1185">Reference proteome</keyword>
<dbReference type="Pfam" id="PF20706">
    <property type="entry name" value="GT4-conflict"/>
    <property type="match status" value="1"/>
</dbReference>
<dbReference type="Gene3D" id="3.40.50.2000">
    <property type="entry name" value="Glycogen Phosphorylase B"/>
    <property type="match status" value="1"/>
</dbReference>
<dbReference type="EMBL" id="JABBKX010000004">
    <property type="protein sequence ID" value="NMJ42486.1"/>
    <property type="molecule type" value="Genomic_DNA"/>
</dbReference>
<dbReference type="PANTHER" id="PTHR46656:SF3">
    <property type="entry name" value="PUTATIVE-RELATED"/>
    <property type="match status" value="1"/>
</dbReference>
<dbReference type="Proteomes" id="UP000548582">
    <property type="component" value="Unassembled WGS sequence"/>
</dbReference>
<gene>
    <name evidence="2" type="ORF">GWK16_14655</name>
</gene>
<accession>A0A848EES5</accession>
<organism evidence="2 3">
    <name type="scientific">Neoroseomonas marina</name>
    <dbReference type="NCBI Taxonomy" id="1232220"/>
    <lineage>
        <taxon>Bacteria</taxon>
        <taxon>Pseudomonadati</taxon>
        <taxon>Pseudomonadota</taxon>
        <taxon>Alphaproteobacteria</taxon>
        <taxon>Acetobacterales</taxon>
        <taxon>Acetobacteraceae</taxon>
        <taxon>Neoroseomonas</taxon>
    </lineage>
</organism>
<dbReference type="GO" id="GO:0016740">
    <property type="term" value="F:transferase activity"/>
    <property type="evidence" value="ECO:0007669"/>
    <property type="project" value="UniProtKB-KW"/>
</dbReference>
<sequence length="409" mass="44013">MKPMLAQAYSRTCAAALDLAIARRSSPRSFGRIAVVAALGRRNGIASGALLQFRLLERLGFEVELIDAGQALRNPLFRVRHTPASTYILHCGAPQTPQLLAAVMPAAASAWRIGYWAWELPDPPQDWYGYDRLVNEVWTPSRFAQASLRRLTDRPVRVVPHVVPGSERRLREAGRPFTVLCFGDSRSSFARKNPAGALAAFRHAFGDSDAARLIIKLNGAPDPDCDVERLAAGSPNVTILRDFLDDAALDTLYRSVDVLLSLHRAEGFGLPMLEAMARGVPVVATAWSGNVDFMDAGSAVMVPARLVPVDDPAGIYRDSVWAEPDLQTAASALRGLADDPARWDRLSQAAHAAAQGFALHVPAVLAQQPERRGQLRAAVAARIAGTTAPRGRTARGASSARGVAQGERG</sequence>
<keyword evidence="2" id="KW-0808">Transferase</keyword>
<comment type="caution">
    <text evidence="2">The sequence shown here is derived from an EMBL/GenBank/DDBJ whole genome shotgun (WGS) entry which is preliminary data.</text>
</comment>